<dbReference type="AlphaFoldDB" id="A0A915LMP3"/>
<dbReference type="WBParaSite" id="scaffold14710_cov215.g17595">
    <property type="protein sequence ID" value="scaffold14710_cov215.g17595"/>
    <property type="gene ID" value="scaffold14710_cov215.g17595"/>
</dbReference>
<proteinExistence type="predicted"/>
<evidence type="ECO:0000256" key="1">
    <source>
        <dbReference type="SAM" id="MobiDB-lite"/>
    </source>
</evidence>
<evidence type="ECO:0000313" key="3">
    <source>
        <dbReference type="WBParaSite" id="scaffold14710_cov215.g17595"/>
    </source>
</evidence>
<protein>
    <submittedName>
        <fullName evidence="3">Uncharacterized protein</fullName>
    </submittedName>
</protein>
<reference evidence="3" key="1">
    <citation type="submission" date="2022-11" db="UniProtKB">
        <authorList>
            <consortium name="WormBaseParasite"/>
        </authorList>
    </citation>
    <scope>IDENTIFICATION</scope>
</reference>
<organism evidence="2 3">
    <name type="scientific">Meloidogyne javanica</name>
    <name type="common">Root-knot nematode worm</name>
    <dbReference type="NCBI Taxonomy" id="6303"/>
    <lineage>
        <taxon>Eukaryota</taxon>
        <taxon>Metazoa</taxon>
        <taxon>Ecdysozoa</taxon>
        <taxon>Nematoda</taxon>
        <taxon>Chromadorea</taxon>
        <taxon>Rhabditida</taxon>
        <taxon>Tylenchina</taxon>
        <taxon>Tylenchomorpha</taxon>
        <taxon>Tylenchoidea</taxon>
        <taxon>Meloidogynidae</taxon>
        <taxon>Meloidogyninae</taxon>
        <taxon>Meloidogyne</taxon>
        <taxon>Meloidogyne incognita group</taxon>
    </lineage>
</organism>
<dbReference type="Proteomes" id="UP000887561">
    <property type="component" value="Unplaced"/>
</dbReference>
<name>A0A915LMP3_MELJA</name>
<feature type="region of interest" description="Disordered" evidence="1">
    <location>
        <begin position="20"/>
        <end position="42"/>
    </location>
</feature>
<evidence type="ECO:0000313" key="2">
    <source>
        <dbReference type="Proteomes" id="UP000887561"/>
    </source>
</evidence>
<keyword evidence="2" id="KW-1185">Reference proteome</keyword>
<accession>A0A915LMP3</accession>
<sequence length="123" mass="13995">MPGRLMNKISNYKNEKYPGKSIRQTVAGSSEETESTYTDELPTTSRIQGVKSRYANEKLLTRRPSPKKMPITIQTKKKPGDLFSVKRTVKVQVEMTPEELESLMGRSQGTITTLEWDVEDNNN</sequence>